<dbReference type="SUPFAM" id="SSF51735">
    <property type="entry name" value="NAD(P)-binding Rossmann-fold domains"/>
    <property type="match status" value="1"/>
</dbReference>
<evidence type="ECO:0000313" key="2">
    <source>
        <dbReference type="Proteomes" id="UP001595923"/>
    </source>
</evidence>
<accession>A0ABV9DV40</accession>
<dbReference type="EMBL" id="JBHSFQ010000007">
    <property type="protein sequence ID" value="MFC4562233.1"/>
    <property type="molecule type" value="Genomic_DNA"/>
</dbReference>
<comment type="caution">
    <text evidence="1">The sequence shown here is derived from an EMBL/GenBank/DDBJ whole genome shotgun (WGS) entry which is preliminary data.</text>
</comment>
<proteinExistence type="predicted"/>
<dbReference type="InterPro" id="IPR036291">
    <property type="entry name" value="NAD(P)-bd_dom_sf"/>
</dbReference>
<protein>
    <submittedName>
        <fullName evidence="1">NmrA family transcriptional regulator</fullName>
    </submittedName>
</protein>
<sequence>MTEQMERQTVLVVGGTGKTGRRVVERLRARGRRVRVGSRSGVPPFEWGEPASWGPVVEGVGAVYIAYSPDAGFPGADEQVGALAKAAVAAGAQQVVLLTGRGEEGAVCTEEAVRGCGAALTVVRASFFAQNFSEDFLVESVRAGEVAFPAGEVGEPFVDAGDIADVAVAALTGPGHGGRVYEVTGPRLVTFAGALAEISAAIGRGVAYRAVSAGGFAEGLVGAGVAREEAELLSGLLGGVLDGRNARVAHGVREALGREARDFGDYVREAAGSGVWDA</sequence>
<evidence type="ECO:0000313" key="1">
    <source>
        <dbReference type="EMBL" id="MFC4562233.1"/>
    </source>
</evidence>
<dbReference type="RefSeq" id="WP_378573265.1">
    <property type="nucleotide sequence ID" value="NZ_JBHSFQ010000007.1"/>
</dbReference>
<dbReference type="Gene3D" id="3.40.50.720">
    <property type="entry name" value="NAD(P)-binding Rossmann-like Domain"/>
    <property type="match status" value="1"/>
</dbReference>
<dbReference type="PANTHER" id="PTHR43162">
    <property type="match status" value="1"/>
</dbReference>
<reference evidence="2" key="1">
    <citation type="journal article" date="2019" name="Int. J. Syst. Evol. Microbiol.">
        <title>The Global Catalogue of Microorganisms (GCM) 10K type strain sequencing project: providing services to taxonomists for standard genome sequencing and annotation.</title>
        <authorList>
            <consortium name="The Broad Institute Genomics Platform"/>
            <consortium name="The Broad Institute Genome Sequencing Center for Infectious Disease"/>
            <person name="Wu L."/>
            <person name="Ma J."/>
        </authorList>
    </citation>
    <scope>NUCLEOTIDE SEQUENCE [LARGE SCALE GENOMIC DNA]</scope>
    <source>
        <strain evidence="2">XZYJ18</strain>
    </source>
</reference>
<dbReference type="PANTHER" id="PTHR43162:SF1">
    <property type="entry name" value="PRESTALK A DIFFERENTIATION PROTEIN A"/>
    <property type="match status" value="1"/>
</dbReference>
<dbReference type="Gene3D" id="3.90.25.10">
    <property type="entry name" value="UDP-galactose 4-epimerase, domain 1"/>
    <property type="match status" value="1"/>
</dbReference>
<dbReference type="Proteomes" id="UP001595923">
    <property type="component" value="Unassembled WGS sequence"/>
</dbReference>
<dbReference type="InterPro" id="IPR051604">
    <property type="entry name" value="Ergot_Alk_Oxidoreductase"/>
</dbReference>
<organism evidence="1 2">
    <name type="scientific">Nocardiopsis mangrovi</name>
    <dbReference type="NCBI Taxonomy" id="1179818"/>
    <lineage>
        <taxon>Bacteria</taxon>
        <taxon>Bacillati</taxon>
        <taxon>Actinomycetota</taxon>
        <taxon>Actinomycetes</taxon>
        <taxon>Streptosporangiales</taxon>
        <taxon>Nocardiopsidaceae</taxon>
        <taxon>Nocardiopsis</taxon>
    </lineage>
</organism>
<keyword evidence="2" id="KW-1185">Reference proteome</keyword>
<name>A0ABV9DV40_9ACTN</name>
<gene>
    <name evidence="1" type="ORF">ACFO4E_10235</name>
</gene>